<dbReference type="Gene3D" id="1.10.443.10">
    <property type="entry name" value="Intergrase catalytic core"/>
    <property type="match status" value="1"/>
</dbReference>
<keyword evidence="1" id="KW-0233">DNA recombination</keyword>
<name>X1JVC8_9ZZZZ</name>
<feature type="domain" description="Tyr recombinase" evidence="2">
    <location>
        <begin position="122"/>
        <end position="302"/>
    </location>
</feature>
<evidence type="ECO:0000259" key="2">
    <source>
        <dbReference type="PROSITE" id="PS51898"/>
    </source>
</evidence>
<evidence type="ECO:0000313" key="3">
    <source>
        <dbReference type="EMBL" id="GAH98706.1"/>
    </source>
</evidence>
<proteinExistence type="predicted"/>
<dbReference type="GO" id="GO:0003677">
    <property type="term" value="F:DNA binding"/>
    <property type="evidence" value="ECO:0007669"/>
    <property type="project" value="InterPro"/>
</dbReference>
<dbReference type="SUPFAM" id="SSF56349">
    <property type="entry name" value="DNA breaking-rejoining enzymes"/>
    <property type="match status" value="1"/>
</dbReference>
<gene>
    <name evidence="3" type="ORF">S06H3_04656</name>
</gene>
<evidence type="ECO:0000256" key="1">
    <source>
        <dbReference type="ARBA" id="ARBA00023172"/>
    </source>
</evidence>
<dbReference type="InterPro" id="IPR013762">
    <property type="entry name" value="Integrase-like_cat_sf"/>
</dbReference>
<dbReference type="GO" id="GO:0015074">
    <property type="term" value="P:DNA integration"/>
    <property type="evidence" value="ECO:0007669"/>
    <property type="project" value="InterPro"/>
</dbReference>
<accession>X1JVC8</accession>
<dbReference type="PROSITE" id="PS51898">
    <property type="entry name" value="TYR_RECOMBINASE"/>
    <property type="match status" value="1"/>
</dbReference>
<dbReference type="GO" id="GO:0006310">
    <property type="term" value="P:DNA recombination"/>
    <property type="evidence" value="ECO:0007669"/>
    <property type="project" value="UniProtKB-KW"/>
</dbReference>
<comment type="caution">
    <text evidence="3">The sequence shown here is derived from an EMBL/GenBank/DDBJ whole genome shotgun (WGS) entry which is preliminary data.</text>
</comment>
<dbReference type="InterPro" id="IPR002104">
    <property type="entry name" value="Integrase_catalytic"/>
</dbReference>
<dbReference type="EMBL" id="BARV01001653">
    <property type="protein sequence ID" value="GAH98706.1"/>
    <property type="molecule type" value="Genomic_DNA"/>
</dbReference>
<organism evidence="3">
    <name type="scientific">marine sediment metagenome</name>
    <dbReference type="NCBI Taxonomy" id="412755"/>
    <lineage>
        <taxon>unclassified sequences</taxon>
        <taxon>metagenomes</taxon>
        <taxon>ecological metagenomes</taxon>
    </lineage>
</organism>
<dbReference type="AlphaFoldDB" id="X1JVC8"/>
<protein>
    <recommendedName>
        <fullName evidence="2">Tyr recombinase domain-containing protein</fullName>
    </recommendedName>
</protein>
<reference evidence="3" key="1">
    <citation type="journal article" date="2014" name="Front. Microbiol.">
        <title>High frequency of phylogenetically diverse reductive dehalogenase-homologous genes in deep subseafloor sedimentary metagenomes.</title>
        <authorList>
            <person name="Kawai M."/>
            <person name="Futagami T."/>
            <person name="Toyoda A."/>
            <person name="Takaki Y."/>
            <person name="Nishi S."/>
            <person name="Hori S."/>
            <person name="Arai W."/>
            <person name="Tsubouchi T."/>
            <person name="Morono Y."/>
            <person name="Uchiyama I."/>
            <person name="Ito T."/>
            <person name="Fujiyama A."/>
            <person name="Inagaki F."/>
            <person name="Takami H."/>
        </authorList>
    </citation>
    <scope>NUCLEOTIDE SEQUENCE</scope>
    <source>
        <strain evidence="3">Expedition CK06-06</strain>
    </source>
</reference>
<dbReference type="InterPro" id="IPR011010">
    <property type="entry name" value="DNA_brk_join_enz"/>
</dbReference>
<sequence length="302" mass="33594">MNRIERLWLTNPTLAYADWQAREAAGANRRPFSARSIVQHEAMFERFRRHLFVADVTLANFGSDHIEAFWLAPEASGYTSATRMRYLKLLDRLCRHLVAIGVRQGNPAEKLVRDGQWPKDDPAPIFLPEDADARLQAYVQPHAGDDLAMLRSRAIAAFFLGTGVTVAESRVAQMVDLQPAAAPPYLHVPAHGARETRTVHLDTFAVPILSAWLERRATLPIAGDLLFSLKASGTPITEISLGRIVRATLETIAFEADDMSPRILRNTFCRRQLLAGRSSEDVSKQLGLVSSRTCDRIAATIE</sequence>
<dbReference type="CDD" id="cd00397">
    <property type="entry name" value="DNA_BRE_C"/>
    <property type="match status" value="1"/>
</dbReference>